<dbReference type="RefSeq" id="WP_013125033.1">
    <property type="nucleotide sequence ID" value="NC_014158.1"/>
</dbReference>
<evidence type="ECO:0008006" key="4">
    <source>
        <dbReference type="Google" id="ProtNLM"/>
    </source>
</evidence>
<dbReference type="eggNOG" id="COG4803">
    <property type="taxonomic scope" value="Bacteria"/>
</dbReference>
<accession>D5URD4</accession>
<organism evidence="2 3">
    <name type="scientific">Tsukamurella paurometabola (strain ATCC 8368 / DSM 20162 / CCUG 35730 / CIP 100753 / JCM 10117 / KCTC 9821 / NBRC 16120 / NCIMB 702349 / NCTC 13040)</name>
    <name type="common">Corynebacterium paurometabolum</name>
    <dbReference type="NCBI Taxonomy" id="521096"/>
    <lineage>
        <taxon>Bacteria</taxon>
        <taxon>Bacillati</taxon>
        <taxon>Actinomycetota</taxon>
        <taxon>Actinomycetes</taxon>
        <taxon>Mycobacteriales</taxon>
        <taxon>Tsukamurellaceae</taxon>
        <taxon>Tsukamurella</taxon>
    </lineage>
</organism>
<evidence type="ECO:0000256" key="1">
    <source>
        <dbReference type="SAM" id="MobiDB-lite"/>
    </source>
</evidence>
<proteinExistence type="predicted"/>
<reference evidence="2 3" key="2">
    <citation type="journal article" date="2011" name="Stand. Genomic Sci.">
        <title>Complete genome sequence of Tsukamurella paurometabola type strain (no. 33).</title>
        <authorList>
            <person name="Munk A.C."/>
            <person name="Lapidus A."/>
            <person name="Lucas S."/>
            <person name="Nolan M."/>
            <person name="Tice H."/>
            <person name="Cheng J.F."/>
            <person name="Del Rio T.G."/>
            <person name="Goodwin L."/>
            <person name="Pitluck S."/>
            <person name="Liolios K."/>
            <person name="Huntemann M."/>
            <person name="Ivanova N."/>
            <person name="Mavromatis K."/>
            <person name="Mikhailova N."/>
            <person name="Pati A."/>
            <person name="Chen A."/>
            <person name="Palaniappan K."/>
            <person name="Tapia R."/>
            <person name="Han C."/>
            <person name="Land M."/>
            <person name="Hauser L."/>
            <person name="Chang Y.J."/>
            <person name="Jeffries C.D."/>
            <person name="Brettin T."/>
            <person name="Yasawong M."/>
            <person name="Brambilla E.M."/>
            <person name="Rohde M."/>
            <person name="Sikorski J."/>
            <person name="Goker M."/>
            <person name="Detter J.C."/>
            <person name="Woyke T."/>
            <person name="Bristow J."/>
            <person name="Eisen J.A."/>
            <person name="Markowitz V."/>
            <person name="Hugenholtz P."/>
            <person name="Kyrpides N.C."/>
            <person name="Klenk H.P."/>
        </authorList>
    </citation>
    <scope>NUCLEOTIDE SEQUENCE [LARGE SCALE GENOMIC DNA]</scope>
    <source>
        <strain evidence="3">ATCC 8368 / DSM 20162 / CCUG 35730 / CIP 100753 / JCM 10117 / KCTC 9821 / NBRC 16120 / NCIMB 702349 / NCTC 13040</strain>
    </source>
</reference>
<feature type="region of interest" description="Disordered" evidence="1">
    <location>
        <begin position="169"/>
        <end position="205"/>
    </location>
</feature>
<keyword evidence="3" id="KW-1185">Reference proteome</keyword>
<name>D5URD4_TSUPD</name>
<evidence type="ECO:0000313" key="3">
    <source>
        <dbReference type="Proteomes" id="UP000001213"/>
    </source>
</evidence>
<protein>
    <recommendedName>
        <fullName evidence="4">DUF1269 domain-containing protein</fullName>
    </recommendedName>
</protein>
<dbReference type="KEGG" id="tpr:Tpau_0344"/>
<dbReference type="STRING" id="521096.Tpau_0344"/>
<gene>
    <name evidence="2" type="ordered locus">Tpau_0344</name>
</gene>
<evidence type="ECO:0000313" key="2">
    <source>
        <dbReference type="EMBL" id="ADG76987.1"/>
    </source>
</evidence>
<sequence>MASEENVVLLTWPTTAPAYEAQSRLTELGNSGAVEVRESAVVERGADGTLTVPQGDSGTVGLATLGGSTLGVLVGVLGGPVGALLGWASGALIGGAWDLSRADDSDSVIAALSSSIPPGANALLADVVEGSHDAIDGLAARSGARLVRKPTGEVLDEIDASEEAADEAAAAARKKVREEKKADRSADRHARVDKLKEKLNISSGS</sequence>
<dbReference type="Proteomes" id="UP000001213">
    <property type="component" value="Chromosome"/>
</dbReference>
<reference evidence="3" key="1">
    <citation type="submission" date="2010-03" db="EMBL/GenBank/DDBJ databases">
        <title>The complete chromosome of Tsukamurella paurometabola DSM 20162.</title>
        <authorList>
            <consortium name="US DOE Joint Genome Institute (JGI-PGF)"/>
            <person name="Lucas S."/>
            <person name="Copeland A."/>
            <person name="Lapidus A."/>
            <person name="Glavina del Rio T."/>
            <person name="Dalin E."/>
            <person name="Tice H."/>
            <person name="Bruce D."/>
            <person name="Goodwin L."/>
            <person name="Pitluck S."/>
            <person name="Kyrpides N."/>
            <person name="Mavromatis K."/>
            <person name="Ivanova N."/>
            <person name="Mikhailova N."/>
            <person name="Munk A.C."/>
            <person name="Brettin T."/>
            <person name="Detter J.C."/>
            <person name="Tapia R."/>
            <person name="Han C."/>
            <person name="Larimer F."/>
            <person name="Land M."/>
            <person name="Hauser L."/>
            <person name="Markowitz V."/>
            <person name="Cheng J.-F."/>
            <person name="Hugenholtz P."/>
            <person name="Woyke T."/>
            <person name="Wu D."/>
            <person name="Jando M."/>
            <person name="Brambilla E."/>
            <person name="Klenk H.-P."/>
            <person name="Eisen J.A."/>
        </authorList>
    </citation>
    <scope>NUCLEOTIDE SEQUENCE [LARGE SCALE GENOMIC DNA]</scope>
    <source>
        <strain evidence="3">ATCC 8368 / DSM 20162 / CCUG 35730 / CIP 100753 / JCM 10117 / KCTC 9821 / NBRC 16120 / NCIMB 702349 / NCTC 13040</strain>
    </source>
</reference>
<dbReference type="HOGENOM" id="CLU_107989_1_0_11"/>
<dbReference type="EMBL" id="CP001966">
    <property type="protein sequence ID" value="ADG76987.1"/>
    <property type="molecule type" value="Genomic_DNA"/>
</dbReference>
<dbReference type="AlphaFoldDB" id="D5URD4"/>
<feature type="compositionally biased region" description="Basic and acidic residues" evidence="1">
    <location>
        <begin position="176"/>
        <end position="199"/>
    </location>
</feature>